<comment type="caution">
    <text evidence="2">The sequence shown here is derived from an EMBL/GenBank/DDBJ whole genome shotgun (WGS) entry which is preliminary data.</text>
</comment>
<dbReference type="Proteomes" id="UP000709295">
    <property type="component" value="Unassembled WGS sequence"/>
</dbReference>
<protein>
    <submittedName>
        <fullName evidence="2">Uncharacterized protein</fullName>
    </submittedName>
</protein>
<evidence type="ECO:0000256" key="1">
    <source>
        <dbReference type="SAM" id="MobiDB-lite"/>
    </source>
</evidence>
<feature type="compositionally biased region" description="Acidic residues" evidence="1">
    <location>
        <begin position="178"/>
        <end position="189"/>
    </location>
</feature>
<evidence type="ECO:0000313" key="2">
    <source>
        <dbReference type="EMBL" id="KAG6958085.1"/>
    </source>
</evidence>
<feature type="region of interest" description="Disordered" evidence="1">
    <location>
        <begin position="154"/>
        <end position="191"/>
    </location>
</feature>
<name>A0A8J5J4R2_9STRA</name>
<evidence type="ECO:0000313" key="3">
    <source>
        <dbReference type="Proteomes" id="UP000709295"/>
    </source>
</evidence>
<dbReference type="EMBL" id="JAENGY010000689">
    <property type="protein sequence ID" value="KAG6958085.1"/>
    <property type="molecule type" value="Genomic_DNA"/>
</dbReference>
<dbReference type="AlphaFoldDB" id="A0A8J5J4R2"/>
<sequence length="227" mass="25044">MEFVSTVVPLIVENLESRYYQNTPPATTDVTQSTADDVEIPQTPPSSCVSFLTTAPTCRTRTPPTLFASRLKIVTAGKRPSLESPSAVDCRIVFKSNHCNANDGDIYYYTGKEAGDVLHTFKTLLTIRSIYARPMWGNYPWRVAQKCVQPSKRAESTRLGNETSVGIGDEGNGTEWTNTDEETESGSGEEEWKAYGDIFMNGLASAVRRSTTKSMDLSRYVDSSVAK</sequence>
<gene>
    <name evidence="2" type="ORF">JG688_00010678</name>
</gene>
<accession>A0A8J5J4R2</accession>
<organism evidence="2 3">
    <name type="scientific">Phytophthora aleatoria</name>
    <dbReference type="NCBI Taxonomy" id="2496075"/>
    <lineage>
        <taxon>Eukaryota</taxon>
        <taxon>Sar</taxon>
        <taxon>Stramenopiles</taxon>
        <taxon>Oomycota</taxon>
        <taxon>Peronosporomycetes</taxon>
        <taxon>Peronosporales</taxon>
        <taxon>Peronosporaceae</taxon>
        <taxon>Phytophthora</taxon>
    </lineage>
</organism>
<feature type="non-terminal residue" evidence="2">
    <location>
        <position position="1"/>
    </location>
</feature>
<proteinExistence type="predicted"/>
<reference evidence="2" key="1">
    <citation type="submission" date="2021-01" db="EMBL/GenBank/DDBJ databases">
        <title>Phytophthora aleatoria, a newly-described species from Pinus radiata is distinct from Phytophthora cactorum isolates based on comparative genomics.</title>
        <authorList>
            <person name="Mcdougal R."/>
            <person name="Panda P."/>
            <person name="Williams N."/>
            <person name="Studholme D.J."/>
        </authorList>
    </citation>
    <scope>NUCLEOTIDE SEQUENCE</scope>
    <source>
        <strain evidence="2">NZFS 4037</strain>
    </source>
</reference>
<keyword evidence="3" id="KW-1185">Reference proteome</keyword>